<protein>
    <submittedName>
        <fullName evidence="1">Uncharacterized protein</fullName>
    </submittedName>
</protein>
<accession>A0ABW0I2K6</accession>
<organism evidence="1 2">
    <name type="scientific">Cohnella soli</name>
    <dbReference type="NCBI Taxonomy" id="425005"/>
    <lineage>
        <taxon>Bacteria</taxon>
        <taxon>Bacillati</taxon>
        <taxon>Bacillota</taxon>
        <taxon>Bacilli</taxon>
        <taxon>Bacillales</taxon>
        <taxon>Paenibacillaceae</taxon>
        <taxon>Cohnella</taxon>
    </lineage>
</organism>
<proteinExistence type="predicted"/>
<evidence type="ECO:0000313" key="1">
    <source>
        <dbReference type="EMBL" id="MFC5405517.1"/>
    </source>
</evidence>
<dbReference type="RefSeq" id="WP_378136818.1">
    <property type="nucleotide sequence ID" value="NZ_JBHSMI010000029.1"/>
</dbReference>
<name>A0ABW0I2K6_9BACL</name>
<comment type="caution">
    <text evidence="1">The sequence shown here is derived from an EMBL/GenBank/DDBJ whole genome shotgun (WGS) entry which is preliminary data.</text>
</comment>
<keyword evidence="2" id="KW-1185">Reference proteome</keyword>
<gene>
    <name evidence="1" type="ORF">ACFPOF_22470</name>
</gene>
<dbReference type="EMBL" id="JBHSMI010000029">
    <property type="protein sequence ID" value="MFC5405517.1"/>
    <property type="molecule type" value="Genomic_DNA"/>
</dbReference>
<sequence>MKFYFSSMYIKEQIDTLDDLLEKISPNAIQLHLDTNICIYLREFIREPSKTVSNVVLWEELRNLLRVIEQYDLEVDYSLGVEESCRDLGSFAVNEEKLSETLLLLNKLFKMDFLQMLDHSKLIQFSDPVKDKTQRQTSKGNSLEQQSVFQRLMYVSYACLLKLYQLYYLNSEMKNIDKMIFYLDFLANEVNLMSMSHIIYGHLLLSGHPKARKLIHSDKKTVEHIFHSIWNASLDLTFPTLVSQKFVSDKMIPVFVTRDEVLWLIFDSMKMRFMITDGNKSAQPPFMEMNLSKTKWTSTELRIINKYHMKIQRKRLYAFINREESIETQINKIKKLCFDLENTLKASLCI</sequence>
<evidence type="ECO:0000313" key="2">
    <source>
        <dbReference type="Proteomes" id="UP001596113"/>
    </source>
</evidence>
<dbReference type="Proteomes" id="UP001596113">
    <property type="component" value="Unassembled WGS sequence"/>
</dbReference>
<reference evidence="2" key="1">
    <citation type="journal article" date="2019" name="Int. J. Syst. Evol. Microbiol.">
        <title>The Global Catalogue of Microorganisms (GCM) 10K type strain sequencing project: providing services to taxonomists for standard genome sequencing and annotation.</title>
        <authorList>
            <consortium name="The Broad Institute Genomics Platform"/>
            <consortium name="The Broad Institute Genome Sequencing Center for Infectious Disease"/>
            <person name="Wu L."/>
            <person name="Ma J."/>
        </authorList>
    </citation>
    <scope>NUCLEOTIDE SEQUENCE [LARGE SCALE GENOMIC DNA]</scope>
    <source>
        <strain evidence="2">CGMCC 1.18575</strain>
    </source>
</reference>